<feature type="compositionally biased region" description="Basic and acidic residues" evidence="1">
    <location>
        <begin position="54"/>
        <end position="63"/>
    </location>
</feature>
<feature type="region of interest" description="Disordered" evidence="1">
    <location>
        <begin position="54"/>
        <end position="86"/>
    </location>
</feature>
<feature type="compositionally biased region" description="Acidic residues" evidence="1">
    <location>
        <begin position="74"/>
        <end position="84"/>
    </location>
</feature>
<dbReference type="Gene3D" id="3.30.1150.10">
    <property type="match status" value="1"/>
</dbReference>
<feature type="transmembrane region" description="Helical" evidence="2">
    <location>
        <begin position="20"/>
        <end position="43"/>
    </location>
</feature>
<evidence type="ECO:0000259" key="3">
    <source>
        <dbReference type="PROSITE" id="PS52015"/>
    </source>
</evidence>
<dbReference type="Proteomes" id="UP001304300">
    <property type="component" value="Chromosome"/>
</dbReference>
<evidence type="ECO:0000256" key="1">
    <source>
        <dbReference type="SAM" id="MobiDB-lite"/>
    </source>
</evidence>
<feature type="domain" description="TonB C-terminal" evidence="3">
    <location>
        <begin position="135"/>
        <end position="221"/>
    </location>
</feature>
<sequence length="221" mass="24824">MEMARRDEIYEAARLNRGVLFAIIGGVCVTALILLVLPLTQWLSQFHRNEQTPRSIEIVREPPDAIPPEPPKQEEEEKESEPPELENQLQQLDLNQLELALRPGIGDMSAGSLGIDGFALSGDISNEMDLFEVHELDRVPSKISAPKFIMPRELKESGARGRVELIVRISPRGKVTVLSVYRSDDPSLIPFARKYAEKILFEAPTKDGVPVAAKYRLPLRY</sequence>
<reference evidence="4 5" key="1">
    <citation type="submission" date="2023-10" db="EMBL/GenBank/DDBJ databases">
        <title>Rubellicoccus peritrichatus gen. nov., sp. nov., isolated from an algae of coral reef tank.</title>
        <authorList>
            <person name="Luo J."/>
        </authorList>
    </citation>
    <scope>NUCLEOTIDE SEQUENCE [LARGE SCALE GENOMIC DNA]</scope>
    <source>
        <strain evidence="4 5">CR14</strain>
    </source>
</reference>
<evidence type="ECO:0000256" key="2">
    <source>
        <dbReference type="SAM" id="Phobius"/>
    </source>
</evidence>
<dbReference type="AlphaFoldDB" id="A0AAQ3LDZ9"/>
<organism evidence="4 5">
    <name type="scientific">Rubellicoccus peritrichatus</name>
    <dbReference type="NCBI Taxonomy" id="3080537"/>
    <lineage>
        <taxon>Bacteria</taxon>
        <taxon>Pseudomonadati</taxon>
        <taxon>Verrucomicrobiota</taxon>
        <taxon>Opitutia</taxon>
        <taxon>Puniceicoccales</taxon>
        <taxon>Cerasicoccaceae</taxon>
        <taxon>Rubellicoccus</taxon>
    </lineage>
</organism>
<keyword evidence="2" id="KW-1133">Transmembrane helix</keyword>
<dbReference type="SUPFAM" id="SSF74653">
    <property type="entry name" value="TolA/TonB C-terminal domain"/>
    <property type="match status" value="1"/>
</dbReference>
<keyword evidence="2" id="KW-0472">Membrane</keyword>
<evidence type="ECO:0000313" key="5">
    <source>
        <dbReference type="Proteomes" id="UP001304300"/>
    </source>
</evidence>
<proteinExistence type="predicted"/>
<dbReference type="EMBL" id="CP136920">
    <property type="protein sequence ID" value="WOO42714.1"/>
    <property type="molecule type" value="Genomic_DNA"/>
</dbReference>
<dbReference type="KEGG" id="puo:RZN69_06390"/>
<name>A0AAQ3LDZ9_9BACT</name>
<dbReference type="RefSeq" id="WP_317835240.1">
    <property type="nucleotide sequence ID" value="NZ_CP136920.1"/>
</dbReference>
<dbReference type="InterPro" id="IPR037682">
    <property type="entry name" value="TonB_C"/>
</dbReference>
<dbReference type="Pfam" id="PF03544">
    <property type="entry name" value="TonB_C"/>
    <property type="match status" value="1"/>
</dbReference>
<gene>
    <name evidence="4" type="ORF">RZN69_06390</name>
</gene>
<evidence type="ECO:0000313" key="4">
    <source>
        <dbReference type="EMBL" id="WOO42714.1"/>
    </source>
</evidence>
<keyword evidence="2" id="KW-0812">Transmembrane</keyword>
<dbReference type="GO" id="GO:0055085">
    <property type="term" value="P:transmembrane transport"/>
    <property type="evidence" value="ECO:0007669"/>
    <property type="project" value="InterPro"/>
</dbReference>
<protein>
    <submittedName>
        <fullName evidence="4">Energy transducer TonB</fullName>
    </submittedName>
</protein>
<dbReference type="PROSITE" id="PS52015">
    <property type="entry name" value="TONB_CTD"/>
    <property type="match status" value="1"/>
</dbReference>
<keyword evidence="5" id="KW-1185">Reference proteome</keyword>
<accession>A0AAQ3LDZ9</accession>